<dbReference type="GO" id="GO:0016020">
    <property type="term" value="C:membrane"/>
    <property type="evidence" value="ECO:0007669"/>
    <property type="project" value="UniProtKB-SubCell"/>
</dbReference>
<proteinExistence type="predicted"/>
<sequence>MNKIILWFFLLVKRQLKNIVLLIFLIGLPLCAFIISHIPKALESEAPRIGIVLLDLDSTSVDTANSLISDSSVLEFYTCDSSEELYRSIENGDTDCGYIFSKDLTNQLDSKSYKGCITLIKNSSEFISSLSNEILFSALFRVYGKNIATNYINESTLFSSIKSSAIKMTNEKYDYYVNGAATFHIDYNTLSDNGDTNSLSEIKVEKSSFPIRGILSILIFVAGLFGCVQWLKDSENGVFAPMSYSFQRISRILYIVIPTLLFAISSLLTIYLANVQVSLWVELKSMILYILLIIVFCSLLSYIIRKSSLMISLIPVFIIGSLVLCPVFINIAAFLPVANILNKLFLPYYYLMWVA</sequence>
<dbReference type="AlphaFoldDB" id="A0A1I0M6S8"/>
<evidence type="ECO:0000313" key="7">
    <source>
        <dbReference type="EMBL" id="SEV84187.1"/>
    </source>
</evidence>
<evidence type="ECO:0000256" key="2">
    <source>
        <dbReference type="ARBA" id="ARBA00022692"/>
    </source>
</evidence>
<gene>
    <name evidence="7" type="ORF">SAMN05421659_101258</name>
</gene>
<dbReference type="RefSeq" id="WP_092449784.1">
    <property type="nucleotide sequence ID" value="NZ_FOJI01000001.1"/>
</dbReference>
<keyword evidence="2 5" id="KW-0812">Transmembrane</keyword>
<reference evidence="7 8" key="1">
    <citation type="submission" date="2016-10" db="EMBL/GenBank/DDBJ databases">
        <authorList>
            <person name="de Groot N.N."/>
        </authorList>
    </citation>
    <scope>NUCLEOTIDE SEQUENCE [LARGE SCALE GENOMIC DNA]</scope>
    <source>
        <strain evidence="7 8">DSM 9179</strain>
    </source>
</reference>
<evidence type="ECO:0000256" key="3">
    <source>
        <dbReference type="ARBA" id="ARBA00022989"/>
    </source>
</evidence>
<keyword evidence="8" id="KW-1185">Reference proteome</keyword>
<dbReference type="GO" id="GO:0140359">
    <property type="term" value="F:ABC-type transporter activity"/>
    <property type="evidence" value="ECO:0007669"/>
    <property type="project" value="InterPro"/>
</dbReference>
<dbReference type="Proteomes" id="UP000199701">
    <property type="component" value="Unassembled WGS sequence"/>
</dbReference>
<feature type="domain" description="ABC-2 type transporter transmembrane" evidence="6">
    <location>
        <begin position="21"/>
        <end position="338"/>
    </location>
</feature>
<name>A0A1I0M6S8_9FIRM</name>
<evidence type="ECO:0000256" key="4">
    <source>
        <dbReference type="ARBA" id="ARBA00023136"/>
    </source>
</evidence>
<accession>A0A1I0M6S8</accession>
<feature type="transmembrane region" description="Helical" evidence="5">
    <location>
        <begin position="316"/>
        <end position="341"/>
    </location>
</feature>
<organism evidence="7 8">
    <name type="scientific">[Clostridium] fimetarium</name>
    <dbReference type="NCBI Taxonomy" id="99656"/>
    <lineage>
        <taxon>Bacteria</taxon>
        <taxon>Bacillati</taxon>
        <taxon>Bacillota</taxon>
        <taxon>Clostridia</taxon>
        <taxon>Lachnospirales</taxon>
        <taxon>Lachnospiraceae</taxon>
    </lineage>
</organism>
<evidence type="ECO:0000313" key="8">
    <source>
        <dbReference type="Proteomes" id="UP000199701"/>
    </source>
</evidence>
<feature type="transmembrane region" description="Helical" evidence="5">
    <location>
        <begin position="286"/>
        <end position="304"/>
    </location>
</feature>
<dbReference type="Pfam" id="PF12698">
    <property type="entry name" value="ABC2_membrane_3"/>
    <property type="match status" value="1"/>
</dbReference>
<keyword evidence="4 5" id="KW-0472">Membrane</keyword>
<dbReference type="EMBL" id="FOJI01000001">
    <property type="protein sequence ID" value="SEV84187.1"/>
    <property type="molecule type" value="Genomic_DNA"/>
</dbReference>
<evidence type="ECO:0000259" key="6">
    <source>
        <dbReference type="Pfam" id="PF12698"/>
    </source>
</evidence>
<evidence type="ECO:0000256" key="1">
    <source>
        <dbReference type="ARBA" id="ARBA00004141"/>
    </source>
</evidence>
<dbReference type="OrthoDB" id="2065983at2"/>
<dbReference type="STRING" id="99656.SAMN05421659_101258"/>
<keyword evidence="3 5" id="KW-1133">Transmembrane helix</keyword>
<evidence type="ECO:0000256" key="5">
    <source>
        <dbReference type="SAM" id="Phobius"/>
    </source>
</evidence>
<feature type="transmembrane region" description="Helical" evidence="5">
    <location>
        <begin position="20"/>
        <end position="38"/>
    </location>
</feature>
<dbReference type="InterPro" id="IPR013525">
    <property type="entry name" value="ABC2_TM"/>
</dbReference>
<feature type="transmembrane region" description="Helical" evidence="5">
    <location>
        <begin position="252"/>
        <end position="274"/>
    </location>
</feature>
<protein>
    <submittedName>
        <fullName evidence="7">ABC-2 type transport system permease protein</fullName>
    </submittedName>
</protein>
<feature type="transmembrane region" description="Helical" evidence="5">
    <location>
        <begin position="209"/>
        <end position="231"/>
    </location>
</feature>
<comment type="subcellular location">
    <subcellularLocation>
        <location evidence="1">Membrane</location>
        <topology evidence="1">Multi-pass membrane protein</topology>
    </subcellularLocation>
</comment>